<dbReference type="AlphaFoldDB" id="L7VQ85"/>
<organism evidence="2">
    <name type="scientific">uncultured bacterium A1Q1_fos_1231</name>
    <dbReference type="NCBI Taxonomy" id="1256544"/>
    <lineage>
        <taxon>Bacteria</taxon>
        <taxon>environmental samples</taxon>
    </lineage>
</organism>
<accession>L7VQ85</accession>
<sequence>MDLPKQQQAMYQARAFGTTSRRQGTSFLSPTRAPWIHEMS</sequence>
<feature type="compositionally biased region" description="Polar residues" evidence="1">
    <location>
        <begin position="17"/>
        <end position="29"/>
    </location>
</feature>
<dbReference type="EMBL" id="JX649860">
    <property type="protein sequence ID" value="AGC71052.1"/>
    <property type="molecule type" value="Genomic_DNA"/>
</dbReference>
<evidence type="ECO:0000256" key="1">
    <source>
        <dbReference type="SAM" id="MobiDB-lite"/>
    </source>
</evidence>
<feature type="compositionally biased region" description="Polar residues" evidence="1">
    <location>
        <begin position="1"/>
        <end position="10"/>
    </location>
</feature>
<protein>
    <submittedName>
        <fullName evidence="2">Uncharacterized protein</fullName>
    </submittedName>
</protein>
<feature type="region of interest" description="Disordered" evidence="1">
    <location>
        <begin position="1"/>
        <end position="40"/>
    </location>
</feature>
<name>L7VQ85_9BACT</name>
<evidence type="ECO:0000313" key="2">
    <source>
        <dbReference type="EMBL" id="AGC71052.1"/>
    </source>
</evidence>
<reference evidence="2" key="1">
    <citation type="submission" date="2012-09" db="EMBL/GenBank/DDBJ databases">
        <title>Metagenomic Characterization of a Microbial Community in Wastewater Detects High Levels of Antibiotic Resistance.</title>
        <authorList>
            <person name="Abrams M."/>
            <person name="Caldwell A."/>
            <person name="Vandaei E."/>
            <person name="Lee W."/>
            <person name="Perrott J."/>
            <person name="Khan S.Y."/>
            <person name="Ta J."/>
            <person name="Romero D."/>
            <person name="Nguyen V."/>
            <person name="Pourmand N."/>
            <person name="Ouverney C.C."/>
        </authorList>
    </citation>
    <scope>NUCLEOTIDE SEQUENCE</scope>
</reference>
<proteinExistence type="predicted"/>